<gene>
    <name evidence="1" type="ordered locus">CNE_1c08100</name>
</gene>
<name>G0EY88_CUPNN</name>
<proteinExistence type="predicted"/>
<reference evidence="1 2" key="1">
    <citation type="journal article" date="2011" name="J. Bacteriol.">
        <title>Complete genome sequence of the type strain Cupriavidus necator N-1.</title>
        <authorList>
            <person name="Poehlein A."/>
            <person name="Kusian B."/>
            <person name="Friedrich B."/>
            <person name="Daniel R."/>
            <person name="Bowien B."/>
        </authorList>
    </citation>
    <scope>NUCLEOTIDE SEQUENCE [LARGE SCALE GENOMIC DNA]</scope>
    <source>
        <strain evidence="2">ATCC 43291 / DSM 13513 / CCUG 52238 / LMG 8453 / N-1</strain>
    </source>
</reference>
<accession>G0EY88</accession>
<organism evidence="1 2">
    <name type="scientific">Cupriavidus necator (strain ATCC 43291 / DSM 13513 / CCUG 52238 / LMG 8453 / N-1)</name>
    <name type="common">Ralstonia eutropha</name>
    <dbReference type="NCBI Taxonomy" id="1042878"/>
    <lineage>
        <taxon>Bacteria</taxon>
        <taxon>Pseudomonadati</taxon>
        <taxon>Pseudomonadota</taxon>
        <taxon>Betaproteobacteria</taxon>
        <taxon>Burkholderiales</taxon>
        <taxon>Burkholderiaceae</taxon>
        <taxon>Cupriavidus</taxon>
    </lineage>
</organism>
<sequence length="46" mass="4991">MKSAIRWPARLSRSVCQGSGVRFDTSQPQVLPGLAPSGAVGVRRFY</sequence>
<evidence type="ECO:0000313" key="2">
    <source>
        <dbReference type="Proteomes" id="UP000006798"/>
    </source>
</evidence>
<dbReference type="HOGENOM" id="CLU_3182687_0_0_4"/>
<dbReference type="AlphaFoldDB" id="G0EY88"/>
<dbReference type="EMBL" id="CP002877">
    <property type="protein sequence ID" value="AEI76172.1"/>
    <property type="molecule type" value="Genomic_DNA"/>
</dbReference>
<dbReference type="KEGG" id="cnc:CNE_1c08100"/>
<dbReference type="Proteomes" id="UP000006798">
    <property type="component" value="Chromosome 1"/>
</dbReference>
<evidence type="ECO:0000313" key="1">
    <source>
        <dbReference type="EMBL" id="AEI76172.1"/>
    </source>
</evidence>
<protein>
    <submittedName>
        <fullName evidence="1">Uncharacterized protein</fullName>
    </submittedName>
</protein>